<reference evidence="1 2" key="1">
    <citation type="submission" date="2016-08" db="EMBL/GenBank/DDBJ databases">
        <title>Complete genome sequence of Fictibacillus arsenicus G25-54, a strain with toxicity to nematodes and a potential arsenic-resistance activity.</title>
        <authorList>
            <person name="Zheng Z."/>
        </authorList>
    </citation>
    <scope>NUCLEOTIDE SEQUENCE [LARGE SCALE GENOMIC DNA]</scope>
    <source>
        <strain evidence="1 2">G25-54</strain>
    </source>
</reference>
<dbReference type="RefSeq" id="WP_066292540.1">
    <property type="nucleotide sequence ID" value="NZ_CP016761.1"/>
</dbReference>
<evidence type="ECO:0000313" key="2">
    <source>
        <dbReference type="Proteomes" id="UP000077412"/>
    </source>
</evidence>
<dbReference type="InterPro" id="IPR029033">
    <property type="entry name" value="His_PPase_superfam"/>
</dbReference>
<dbReference type="KEGG" id="far:ABE41_016180"/>
<dbReference type="Proteomes" id="UP000077412">
    <property type="component" value="Chromosome"/>
</dbReference>
<dbReference type="SMART" id="SM00855">
    <property type="entry name" value="PGAM"/>
    <property type="match status" value="1"/>
</dbReference>
<dbReference type="GO" id="GO:0016791">
    <property type="term" value="F:phosphatase activity"/>
    <property type="evidence" value="ECO:0007669"/>
    <property type="project" value="TreeGrafter"/>
</dbReference>
<dbReference type="OrthoDB" id="9783269at2"/>
<dbReference type="GO" id="GO:0005737">
    <property type="term" value="C:cytoplasm"/>
    <property type="evidence" value="ECO:0007669"/>
    <property type="project" value="TreeGrafter"/>
</dbReference>
<proteinExistence type="predicted"/>
<dbReference type="InterPro" id="IPR050275">
    <property type="entry name" value="PGM_Phosphatase"/>
</dbReference>
<dbReference type="Gene3D" id="3.40.50.1240">
    <property type="entry name" value="Phosphoglycerate mutase-like"/>
    <property type="match status" value="1"/>
</dbReference>
<dbReference type="EMBL" id="CP016761">
    <property type="protein sequence ID" value="ANX13549.1"/>
    <property type="molecule type" value="Genomic_DNA"/>
</dbReference>
<gene>
    <name evidence="1" type="ORF">ABE41_016180</name>
</gene>
<name>A0A1B1Z893_9BACL</name>
<dbReference type="AlphaFoldDB" id="A0A1B1Z893"/>
<dbReference type="InterPro" id="IPR013078">
    <property type="entry name" value="His_Pase_superF_clade-1"/>
</dbReference>
<protein>
    <recommendedName>
        <fullName evidence="3">Histidine phosphatase family protein</fullName>
    </recommendedName>
</protein>
<dbReference type="PANTHER" id="PTHR48100:SF1">
    <property type="entry name" value="HISTIDINE PHOSPHATASE FAMILY PROTEIN-RELATED"/>
    <property type="match status" value="1"/>
</dbReference>
<accession>A0A1B1Z893</accession>
<dbReference type="STRING" id="255247.ABE41_016180"/>
<dbReference type="Pfam" id="PF00300">
    <property type="entry name" value="His_Phos_1"/>
    <property type="match status" value="1"/>
</dbReference>
<dbReference type="PANTHER" id="PTHR48100">
    <property type="entry name" value="BROAD-SPECIFICITY PHOSPHATASE YOR283W-RELATED"/>
    <property type="match status" value="1"/>
</dbReference>
<sequence>MALVRRVAVTLLRHGLTAANQQKQYIGTLNPSLCEEGIHEMNLLKAAFVFPKADAVISSDRKRCLETARILYPDHPIITSGTFCELHFGEWEGKTYEELKYQRQYQKWIDDPSVYQPPKGESLYEFEKRLELGWKSELAAYFEKEQVSHIVLITHGGPIRYYLSKLAPNNQKWPWKTEHGKGYTFFWDLEELRRDKRCISLQAEPFMAKQNG</sequence>
<evidence type="ECO:0008006" key="3">
    <source>
        <dbReference type="Google" id="ProtNLM"/>
    </source>
</evidence>
<dbReference type="CDD" id="cd07067">
    <property type="entry name" value="HP_PGM_like"/>
    <property type="match status" value="1"/>
</dbReference>
<evidence type="ECO:0000313" key="1">
    <source>
        <dbReference type="EMBL" id="ANX13549.1"/>
    </source>
</evidence>
<organism evidence="1 2">
    <name type="scientific">Fictibacillus arsenicus</name>
    <dbReference type="NCBI Taxonomy" id="255247"/>
    <lineage>
        <taxon>Bacteria</taxon>
        <taxon>Bacillati</taxon>
        <taxon>Bacillota</taxon>
        <taxon>Bacilli</taxon>
        <taxon>Bacillales</taxon>
        <taxon>Fictibacillaceae</taxon>
        <taxon>Fictibacillus</taxon>
    </lineage>
</organism>
<keyword evidence="2" id="KW-1185">Reference proteome</keyword>
<dbReference type="SUPFAM" id="SSF53254">
    <property type="entry name" value="Phosphoglycerate mutase-like"/>
    <property type="match status" value="1"/>
</dbReference>